<proteinExistence type="predicted"/>
<protein>
    <submittedName>
        <fullName evidence="5">Tetratricopeptide repeat protein</fullName>
    </submittedName>
</protein>
<evidence type="ECO:0000256" key="1">
    <source>
        <dbReference type="ARBA" id="ARBA00022737"/>
    </source>
</evidence>
<dbReference type="GO" id="GO:0009279">
    <property type="term" value="C:cell outer membrane"/>
    <property type="evidence" value="ECO:0007669"/>
    <property type="project" value="TreeGrafter"/>
</dbReference>
<accession>A0A4R5VCV5</accession>
<dbReference type="Proteomes" id="UP000295438">
    <property type="component" value="Unassembled WGS sequence"/>
</dbReference>
<dbReference type="Gene3D" id="1.25.40.10">
    <property type="entry name" value="Tetratricopeptide repeat domain"/>
    <property type="match status" value="2"/>
</dbReference>
<feature type="chain" id="PRO_5020479538" evidence="4">
    <location>
        <begin position="23"/>
        <end position="171"/>
    </location>
</feature>
<comment type="caution">
    <text evidence="5">The sequence shown here is derived from an EMBL/GenBank/DDBJ whole genome shotgun (WGS) entry which is preliminary data.</text>
</comment>
<keyword evidence="4" id="KW-0732">Signal</keyword>
<name>A0A4R5VCV5_9BACT</name>
<dbReference type="InterPro" id="IPR019734">
    <property type="entry name" value="TPR_rpt"/>
</dbReference>
<keyword evidence="2 3" id="KW-0802">TPR repeat</keyword>
<feature type="repeat" description="TPR" evidence="3">
    <location>
        <begin position="94"/>
        <end position="127"/>
    </location>
</feature>
<dbReference type="InterPro" id="IPR050498">
    <property type="entry name" value="Ycf3"/>
</dbReference>
<evidence type="ECO:0000256" key="4">
    <source>
        <dbReference type="SAM" id="SignalP"/>
    </source>
</evidence>
<sequence length="171" mass="19478">MKKTLFIGLLLLLTLQSYSQTAEDLINQAEEKYDNQKYAEAIKDLTMAIEIEPFNYVAITMRGMAKNQLGDYRGAISDYTKSILIYQVEDEYMVSIYNQMGTSRALLGDYEGAIKDFTRSIEIDPKFPFSYLARGMAKVSNNEKESGCEDFSRAGELGLETAYEYIRDLCN</sequence>
<reference evidence="5 6" key="1">
    <citation type="submission" date="2019-03" db="EMBL/GenBank/DDBJ databases">
        <title>Algoriphagus aquimaris sp. nov., isolated form marine sediment in Pohang, Korea.</title>
        <authorList>
            <person name="Kim J."/>
            <person name="Yoon S.-H."/>
            <person name="Lee S.-S."/>
        </authorList>
    </citation>
    <scope>NUCLEOTIDE SEQUENCE [LARGE SCALE GENOMIC DNA]</scope>
    <source>
        <strain evidence="5 6">F21</strain>
    </source>
</reference>
<evidence type="ECO:0000313" key="5">
    <source>
        <dbReference type="EMBL" id="TDK49526.1"/>
    </source>
</evidence>
<evidence type="ECO:0000256" key="2">
    <source>
        <dbReference type="ARBA" id="ARBA00022803"/>
    </source>
</evidence>
<dbReference type="GO" id="GO:0046813">
    <property type="term" value="P:receptor-mediated virion attachment to host cell"/>
    <property type="evidence" value="ECO:0007669"/>
    <property type="project" value="TreeGrafter"/>
</dbReference>
<dbReference type="InterPro" id="IPR011990">
    <property type="entry name" value="TPR-like_helical_dom_sf"/>
</dbReference>
<dbReference type="SMART" id="SM00028">
    <property type="entry name" value="TPR"/>
    <property type="match status" value="3"/>
</dbReference>
<dbReference type="Pfam" id="PF13181">
    <property type="entry name" value="TPR_8"/>
    <property type="match status" value="1"/>
</dbReference>
<organism evidence="5 6">
    <name type="scientific">Algoriphagus formosus</name>
    <dbReference type="NCBI Taxonomy" id="2007308"/>
    <lineage>
        <taxon>Bacteria</taxon>
        <taxon>Pseudomonadati</taxon>
        <taxon>Bacteroidota</taxon>
        <taxon>Cytophagia</taxon>
        <taxon>Cytophagales</taxon>
        <taxon>Cyclobacteriaceae</taxon>
        <taxon>Algoriphagus</taxon>
    </lineage>
</organism>
<dbReference type="EMBL" id="SMUW01000025">
    <property type="protein sequence ID" value="TDK49526.1"/>
    <property type="molecule type" value="Genomic_DNA"/>
</dbReference>
<dbReference type="PROSITE" id="PS50005">
    <property type="entry name" value="TPR"/>
    <property type="match status" value="1"/>
</dbReference>
<keyword evidence="1" id="KW-0677">Repeat</keyword>
<dbReference type="PANTHER" id="PTHR44858:SF1">
    <property type="entry name" value="UDP-N-ACETYLGLUCOSAMINE--PEPTIDE N-ACETYLGLUCOSAMINYLTRANSFERASE SPINDLY-RELATED"/>
    <property type="match status" value="1"/>
</dbReference>
<feature type="signal peptide" evidence="4">
    <location>
        <begin position="1"/>
        <end position="22"/>
    </location>
</feature>
<dbReference type="Pfam" id="PF00515">
    <property type="entry name" value="TPR_1"/>
    <property type="match status" value="1"/>
</dbReference>
<dbReference type="SUPFAM" id="SSF48452">
    <property type="entry name" value="TPR-like"/>
    <property type="match status" value="1"/>
</dbReference>
<keyword evidence="6" id="KW-1185">Reference proteome</keyword>
<dbReference type="PANTHER" id="PTHR44858">
    <property type="entry name" value="TETRATRICOPEPTIDE REPEAT PROTEIN 6"/>
    <property type="match status" value="1"/>
</dbReference>
<evidence type="ECO:0000313" key="6">
    <source>
        <dbReference type="Proteomes" id="UP000295438"/>
    </source>
</evidence>
<gene>
    <name evidence="5" type="ORF">E1898_02840</name>
</gene>
<evidence type="ECO:0000256" key="3">
    <source>
        <dbReference type="PROSITE-ProRule" id="PRU00339"/>
    </source>
</evidence>
<dbReference type="AlphaFoldDB" id="A0A4R5VCV5"/>
<dbReference type="RefSeq" id="WP_133389751.1">
    <property type="nucleotide sequence ID" value="NZ_SMUW01000025.1"/>
</dbReference>